<dbReference type="SUPFAM" id="SSF46785">
    <property type="entry name" value="Winged helix' DNA-binding domain"/>
    <property type="match status" value="1"/>
</dbReference>
<keyword evidence="2" id="KW-0238">DNA-binding</keyword>
<protein>
    <submittedName>
        <fullName evidence="5">GntR family transcriptional regulator</fullName>
    </submittedName>
</protein>
<dbReference type="Proteomes" id="UP000501452">
    <property type="component" value="Chromosome"/>
</dbReference>
<dbReference type="InterPro" id="IPR000524">
    <property type="entry name" value="Tscrpt_reg_HTH_GntR"/>
</dbReference>
<dbReference type="CDD" id="cd07377">
    <property type="entry name" value="WHTH_GntR"/>
    <property type="match status" value="1"/>
</dbReference>
<dbReference type="SMART" id="SM00345">
    <property type="entry name" value="HTH_GNTR"/>
    <property type="match status" value="1"/>
</dbReference>
<dbReference type="InterPro" id="IPR036390">
    <property type="entry name" value="WH_DNA-bd_sf"/>
</dbReference>
<dbReference type="Gene3D" id="1.10.10.10">
    <property type="entry name" value="Winged helix-like DNA-binding domain superfamily/Winged helix DNA-binding domain"/>
    <property type="match status" value="1"/>
</dbReference>
<evidence type="ECO:0000256" key="2">
    <source>
        <dbReference type="ARBA" id="ARBA00023125"/>
    </source>
</evidence>
<evidence type="ECO:0000313" key="5">
    <source>
        <dbReference type="EMBL" id="QIN84890.1"/>
    </source>
</evidence>
<dbReference type="PANTHER" id="PTHR38445:SF7">
    <property type="entry name" value="GNTR-FAMILY TRANSCRIPTIONAL REGULATOR"/>
    <property type="match status" value="1"/>
</dbReference>
<evidence type="ECO:0000256" key="1">
    <source>
        <dbReference type="ARBA" id="ARBA00023015"/>
    </source>
</evidence>
<accession>A0A6G8QEH0</accession>
<proteinExistence type="predicted"/>
<evidence type="ECO:0000313" key="6">
    <source>
        <dbReference type="Proteomes" id="UP000501452"/>
    </source>
</evidence>
<sequence length="143" mass="15550">MDTGLEVIGVAVWIDIDPRSGVPIYVQLAAQVRHAVEVGGLGPGEKLPTVRGLAEELAIAPNTIVKAYNELQREGLVESRPGVGTVVAEGVAEVARGRQREAIFERLRVLVRDAAALGITEDDLWEGLDSEFERIPREKGEER</sequence>
<dbReference type="PANTHER" id="PTHR38445">
    <property type="entry name" value="HTH-TYPE TRANSCRIPTIONAL REPRESSOR YTRA"/>
    <property type="match status" value="1"/>
</dbReference>
<dbReference type="InterPro" id="IPR036388">
    <property type="entry name" value="WH-like_DNA-bd_sf"/>
</dbReference>
<dbReference type="GO" id="GO:0003700">
    <property type="term" value="F:DNA-binding transcription factor activity"/>
    <property type="evidence" value="ECO:0007669"/>
    <property type="project" value="InterPro"/>
</dbReference>
<keyword evidence="6" id="KW-1185">Reference proteome</keyword>
<feature type="domain" description="HTH gntR-type" evidence="4">
    <location>
        <begin position="22"/>
        <end position="90"/>
    </location>
</feature>
<dbReference type="PROSITE" id="PS50949">
    <property type="entry name" value="HTH_GNTR"/>
    <property type="match status" value="1"/>
</dbReference>
<gene>
    <name evidence="5" type="ORF">GBA63_21265</name>
</gene>
<organism evidence="5 6">
    <name type="scientific">Rubrobacter tropicus</name>
    <dbReference type="NCBI Taxonomy" id="2653851"/>
    <lineage>
        <taxon>Bacteria</taxon>
        <taxon>Bacillati</taxon>
        <taxon>Actinomycetota</taxon>
        <taxon>Rubrobacteria</taxon>
        <taxon>Rubrobacterales</taxon>
        <taxon>Rubrobacteraceae</taxon>
        <taxon>Rubrobacter</taxon>
    </lineage>
</organism>
<dbReference type="Pfam" id="PF00392">
    <property type="entry name" value="GntR"/>
    <property type="match status" value="1"/>
</dbReference>
<name>A0A6G8QEH0_9ACTN</name>
<evidence type="ECO:0000256" key="3">
    <source>
        <dbReference type="ARBA" id="ARBA00023163"/>
    </source>
</evidence>
<keyword evidence="1" id="KW-0805">Transcription regulation</keyword>
<keyword evidence="3" id="KW-0804">Transcription</keyword>
<dbReference type="GO" id="GO:0003677">
    <property type="term" value="F:DNA binding"/>
    <property type="evidence" value="ECO:0007669"/>
    <property type="project" value="UniProtKB-KW"/>
</dbReference>
<dbReference type="EMBL" id="CP045119">
    <property type="protein sequence ID" value="QIN84890.1"/>
    <property type="molecule type" value="Genomic_DNA"/>
</dbReference>
<evidence type="ECO:0000259" key="4">
    <source>
        <dbReference type="PROSITE" id="PS50949"/>
    </source>
</evidence>
<dbReference type="KEGG" id="rub:GBA63_21265"/>
<dbReference type="AlphaFoldDB" id="A0A6G8QEH0"/>
<reference evidence="5 6" key="1">
    <citation type="submission" date="2019-10" db="EMBL/GenBank/DDBJ databases">
        <title>Rubrobacter sp nov SCSIO 52090 isolated from a deep-sea sediment in the South China Sea.</title>
        <authorList>
            <person name="Chen R.W."/>
        </authorList>
    </citation>
    <scope>NUCLEOTIDE SEQUENCE [LARGE SCALE GENOMIC DNA]</scope>
    <source>
        <strain evidence="5 6">SCSIO 52909</strain>
    </source>
</reference>